<dbReference type="EMBL" id="MU839857">
    <property type="protein sequence ID" value="KAK1749479.1"/>
    <property type="molecule type" value="Genomic_DNA"/>
</dbReference>
<feature type="region of interest" description="Disordered" evidence="1">
    <location>
        <begin position="489"/>
        <end position="535"/>
    </location>
</feature>
<reference evidence="2" key="1">
    <citation type="submission" date="2023-06" db="EMBL/GenBank/DDBJ databases">
        <title>Genome-scale phylogeny and comparative genomics of the fungal order Sordariales.</title>
        <authorList>
            <consortium name="Lawrence Berkeley National Laboratory"/>
            <person name="Hensen N."/>
            <person name="Bonometti L."/>
            <person name="Westerberg I."/>
            <person name="Brannstrom I.O."/>
            <person name="Guillou S."/>
            <person name="Cros-Aarteil S."/>
            <person name="Calhoun S."/>
            <person name="Haridas S."/>
            <person name="Kuo A."/>
            <person name="Mondo S."/>
            <person name="Pangilinan J."/>
            <person name="Riley R."/>
            <person name="Labutti K."/>
            <person name="Andreopoulos B."/>
            <person name="Lipzen A."/>
            <person name="Chen C."/>
            <person name="Yanf M."/>
            <person name="Daum C."/>
            <person name="Ng V."/>
            <person name="Clum A."/>
            <person name="Steindorff A."/>
            <person name="Ohm R."/>
            <person name="Martin F."/>
            <person name="Silar P."/>
            <person name="Natvig D."/>
            <person name="Lalanne C."/>
            <person name="Gautier V."/>
            <person name="Ament-Velasquez S.L."/>
            <person name="Kruys A."/>
            <person name="Hutchinson M.I."/>
            <person name="Powell A.J."/>
            <person name="Barry K."/>
            <person name="Miller A.N."/>
            <person name="Grigoriev I.V."/>
            <person name="Debuchy R."/>
            <person name="Gladieux P."/>
            <person name="Thoren M.H."/>
            <person name="Johannesson H."/>
        </authorList>
    </citation>
    <scope>NUCLEOTIDE SEQUENCE</scope>
    <source>
        <strain evidence="2">PSN4</strain>
    </source>
</reference>
<feature type="region of interest" description="Disordered" evidence="1">
    <location>
        <begin position="549"/>
        <end position="628"/>
    </location>
</feature>
<gene>
    <name evidence="2" type="ORF">QBC47DRAFT_395701</name>
</gene>
<comment type="caution">
    <text evidence="2">The sequence shown here is derived from an EMBL/GenBank/DDBJ whole genome shotgun (WGS) entry which is preliminary data.</text>
</comment>
<evidence type="ECO:0000313" key="2">
    <source>
        <dbReference type="EMBL" id="KAK1749479.1"/>
    </source>
</evidence>
<feature type="compositionally biased region" description="Low complexity" evidence="1">
    <location>
        <begin position="489"/>
        <end position="499"/>
    </location>
</feature>
<dbReference type="AlphaFoldDB" id="A0AAJ0B277"/>
<accession>A0AAJ0B277</accession>
<evidence type="ECO:0000313" key="3">
    <source>
        <dbReference type="Proteomes" id="UP001239445"/>
    </source>
</evidence>
<proteinExistence type="predicted"/>
<feature type="compositionally biased region" description="Polar residues" evidence="1">
    <location>
        <begin position="348"/>
        <end position="364"/>
    </location>
</feature>
<organism evidence="2 3">
    <name type="scientific">Echria macrotheca</name>
    <dbReference type="NCBI Taxonomy" id="438768"/>
    <lineage>
        <taxon>Eukaryota</taxon>
        <taxon>Fungi</taxon>
        <taxon>Dikarya</taxon>
        <taxon>Ascomycota</taxon>
        <taxon>Pezizomycotina</taxon>
        <taxon>Sordariomycetes</taxon>
        <taxon>Sordariomycetidae</taxon>
        <taxon>Sordariales</taxon>
        <taxon>Schizotheciaceae</taxon>
        <taxon>Echria</taxon>
    </lineage>
</organism>
<name>A0AAJ0B277_9PEZI</name>
<dbReference type="Proteomes" id="UP001239445">
    <property type="component" value="Unassembled WGS sequence"/>
</dbReference>
<protein>
    <submittedName>
        <fullName evidence="2">Uncharacterized protein</fullName>
    </submittedName>
</protein>
<evidence type="ECO:0000256" key="1">
    <source>
        <dbReference type="SAM" id="MobiDB-lite"/>
    </source>
</evidence>
<feature type="region of interest" description="Disordered" evidence="1">
    <location>
        <begin position="342"/>
        <end position="371"/>
    </location>
</feature>
<sequence>MPRGQHAAIWPRLDNHHDGDNLVDQLLGSHTRLFREARSGPERRNLTRRLFTKLKLFFDHQLGFFVNAYPSREVHELVISQALCLRTIQYILSVCIATELHEPREPEDVRPRRNPDRDSFRSLAFTTFLSVFRQLVLYPDPPPPNDRALLQEKLMNLRSVWNGRAAVLAVEPVVMFEWVPGILDRLATPEQLAIRTFGHDDSYGDRVGQSPFCINPSNVEKSTAALEACKDIILDVFGRASDPGPIDEGAFWELYDISWVLLQVSCRTPERDPGFHYIRTTITEIWDDIMHEDQPRTALHEFFSDSVFHMSGSPFSLPASTVLNHTAQDNVRSAVVELQSQLEERGQTPRSSPTLANIQQTDNDGATRWNHPHPIQADGPNMNLARTQQQLQPNLTSLTTCIRDLPMAYSHSDGPSLSSYQDAIGISFASIGHLRKSSEYASTISESSRPPWDLICEKEDEYRTSSGHASPMGGRHSREVSLTERLYPAPAAGGRASSPQLILPYPDQAESHPGDDPGAGNGQPFHEDPGADENSLGNIKKTIELRLQAVPGSPSVGPGHRVKESSRSSTNDSKVSKHSKNSQTSKHGSKMTKFIQRVSTVITRTVDAAGNKPRAPNNDSPRKSLPPELDFKISATGKLLSLWDKKNFRYIVSLGNVNQDRDVYGSFRSARMFKLPEHTNPAMLTGSWVKAGDDIIATVVHVPTVGDPLNGSYKVLCFRSSIQGDGLEGQIPWQPNLVPKALAVSRNDLMVAVACESKVYIYQIIDHGLVPYGDALEVYDTNALQPYGRIQQYINFSVNSDVLVVVSHMPQTESQADSVHIRLWRCPNPNNRDPFQMLHSLDPVSLSSGQSDDKGVTEVFCSATDAGGWSVFLAADDSKRYYASFSSSGRREWVQPNHTRMDAAAQGPGSHVVYKTANDELFLVTDFEKPNPLPIASLPTSKKATLGMLDGSVLVVWRETKNAADALMLHRIDPKKGRGGGGGETVALEAVFHKVLAGYGNKDVPAV</sequence>
<keyword evidence="3" id="KW-1185">Reference proteome</keyword>